<comment type="subcellular location">
    <subcellularLocation>
        <location evidence="9">Cell membrane</location>
        <topology evidence="9">Multi-pass membrane protein</topology>
    </subcellularLocation>
    <subcellularLocation>
        <location evidence="1">Membrane</location>
        <topology evidence="1">Multi-pass membrane protein</topology>
    </subcellularLocation>
</comment>
<dbReference type="Pfam" id="PF00909">
    <property type="entry name" value="Ammonium_transp"/>
    <property type="match status" value="1"/>
</dbReference>
<evidence type="ECO:0000256" key="6">
    <source>
        <dbReference type="ARBA" id="ARBA00023136"/>
    </source>
</evidence>
<feature type="transmembrane region" description="Helical" evidence="9">
    <location>
        <begin position="353"/>
        <end position="381"/>
    </location>
</feature>
<feature type="transmembrane region" description="Helical" evidence="9">
    <location>
        <begin position="198"/>
        <end position="216"/>
    </location>
</feature>
<dbReference type="InterPro" id="IPR001905">
    <property type="entry name" value="Ammonium_transpt"/>
</dbReference>
<feature type="region of interest" description="Disordered" evidence="10">
    <location>
        <begin position="422"/>
        <end position="444"/>
    </location>
</feature>
<accession>A0A0R1ETQ9</accession>
<dbReference type="EMBL" id="AZCT01000005">
    <property type="protein sequence ID" value="KRK12726.1"/>
    <property type="molecule type" value="Genomic_DNA"/>
</dbReference>
<evidence type="ECO:0000256" key="10">
    <source>
        <dbReference type="SAM" id="MobiDB-lite"/>
    </source>
</evidence>
<dbReference type="AlphaFoldDB" id="A0A0R1ETQ9"/>
<feature type="transmembrane region" description="Helical" evidence="9">
    <location>
        <begin position="279"/>
        <end position="300"/>
    </location>
</feature>
<dbReference type="Gene3D" id="1.10.3430.10">
    <property type="entry name" value="Ammonium transporter AmtB like domains"/>
    <property type="match status" value="1"/>
</dbReference>
<keyword evidence="5 9" id="KW-1133">Transmembrane helix</keyword>
<gene>
    <name evidence="12" type="ORF">FD51_GL002614</name>
</gene>
<reference evidence="12 13" key="1">
    <citation type="journal article" date="2015" name="Genome Announc.">
        <title>Expanding the biotechnology potential of lactobacilli through comparative genomics of 213 strains and associated genera.</title>
        <authorList>
            <person name="Sun Z."/>
            <person name="Harris H.M."/>
            <person name="McCann A."/>
            <person name="Guo C."/>
            <person name="Argimon S."/>
            <person name="Zhang W."/>
            <person name="Yang X."/>
            <person name="Jeffery I.B."/>
            <person name="Cooney J.C."/>
            <person name="Kagawa T.F."/>
            <person name="Liu W."/>
            <person name="Song Y."/>
            <person name="Salvetti E."/>
            <person name="Wrobel A."/>
            <person name="Rasinkangas P."/>
            <person name="Parkhill J."/>
            <person name="Rea M.C."/>
            <person name="O'Sullivan O."/>
            <person name="Ritari J."/>
            <person name="Douillard F.P."/>
            <person name="Paul Ross R."/>
            <person name="Yang R."/>
            <person name="Briner A.E."/>
            <person name="Felis G.E."/>
            <person name="de Vos W.M."/>
            <person name="Barrangou R."/>
            <person name="Klaenhammer T.R."/>
            <person name="Caufield P.W."/>
            <person name="Cui Y."/>
            <person name="Zhang H."/>
            <person name="O'Toole P.W."/>
        </authorList>
    </citation>
    <scope>NUCLEOTIDE SEQUENCE [LARGE SCALE GENOMIC DNA]</scope>
    <source>
        <strain evidence="12 13">DSM 20178</strain>
    </source>
</reference>
<feature type="domain" description="Ammonium transporter AmtB-like" evidence="11">
    <location>
        <begin position="14"/>
        <end position="405"/>
    </location>
</feature>
<dbReference type="PANTHER" id="PTHR43029">
    <property type="entry name" value="AMMONIUM TRANSPORTER MEP2"/>
    <property type="match status" value="1"/>
</dbReference>
<dbReference type="InterPro" id="IPR029020">
    <property type="entry name" value="Ammonium/urea_transptr"/>
</dbReference>
<feature type="transmembrane region" description="Helical" evidence="9">
    <location>
        <begin position="228"/>
        <end position="249"/>
    </location>
</feature>
<evidence type="ECO:0000313" key="12">
    <source>
        <dbReference type="EMBL" id="KRK12726.1"/>
    </source>
</evidence>
<evidence type="ECO:0000256" key="7">
    <source>
        <dbReference type="ARBA" id="ARBA00023177"/>
    </source>
</evidence>
<protein>
    <recommendedName>
        <fullName evidence="8 9">Ammonium transporter</fullName>
    </recommendedName>
</protein>
<keyword evidence="3 9" id="KW-0813">Transport</keyword>
<dbReference type="GO" id="GO:0005886">
    <property type="term" value="C:plasma membrane"/>
    <property type="evidence" value="ECO:0007669"/>
    <property type="project" value="UniProtKB-SubCell"/>
</dbReference>
<feature type="transmembrane region" description="Helical" evidence="9">
    <location>
        <begin position="256"/>
        <end position="273"/>
    </location>
</feature>
<feature type="transmembrane region" description="Helical" evidence="9">
    <location>
        <begin position="12"/>
        <end position="33"/>
    </location>
</feature>
<evidence type="ECO:0000256" key="3">
    <source>
        <dbReference type="ARBA" id="ARBA00022448"/>
    </source>
</evidence>
<dbReference type="GO" id="GO:0008519">
    <property type="term" value="F:ammonium channel activity"/>
    <property type="evidence" value="ECO:0007669"/>
    <property type="project" value="InterPro"/>
</dbReference>
<organism evidence="12 13">
    <name type="scientific">Lacticaseibacillus zeae DSM 20178 = KCTC 3804</name>
    <dbReference type="NCBI Taxonomy" id="1423816"/>
    <lineage>
        <taxon>Bacteria</taxon>
        <taxon>Bacillati</taxon>
        <taxon>Bacillota</taxon>
        <taxon>Bacilli</taxon>
        <taxon>Lactobacillales</taxon>
        <taxon>Lactobacillaceae</taxon>
        <taxon>Lacticaseibacillus</taxon>
    </lineage>
</organism>
<feature type="transmembrane region" description="Helical" evidence="9">
    <location>
        <begin position="312"/>
        <end position="333"/>
    </location>
</feature>
<feature type="transmembrane region" description="Helical" evidence="9">
    <location>
        <begin position="130"/>
        <end position="151"/>
    </location>
</feature>
<feature type="transmembrane region" description="Helical" evidence="9">
    <location>
        <begin position="102"/>
        <end position="123"/>
    </location>
</feature>
<dbReference type="SUPFAM" id="SSF111352">
    <property type="entry name" value="Ammonium transporter"/>
    <property type="match status" value="1"/>
</dbReference>
<dbReference type="NCBIfam" id="TIGR00836">
    <property type="entry name" value="amt"/>
    <property type="match status" value="1"/>
</dbReference>
<name>A0A0R1ETQ9_LACZE</name>
<feature type="transmembrane region" description="Helical" evidence="9">
    <location>
        <begin position="45"/>
        <end position="65"/>
    </location>
</feature>
<dbReference type="PATRIC" id="fig|1423816.3.peg.2716"/>
<evidence type="ECO:0000256" key="9">
    <source>
        <dbReference type="RuleBase" id="RU362002"/>
    </source>
</evidence>
<keyword evidence="4 9" id="KW-0812">Transmembrane</keyword>
<keyword evidence="6 9" id="KW-0472">Membrane</keyword>
<evidence type="ECO:0000256" key="4">
    <source>
        <dbReference type="ARBA" id="ARBA00022692"/>
    </source>
</evidence>
<dbReference type="PANTHER" id="PTHR43029:SF10">
    <property type="entry name" value="AMMONIUM TRANSPORTER MEP2"/>
    <property type="match status" value="1"/>
</dbReference>
<dbReference type="eggNOG" id="COG0004">
    <property type="taxonomic scope" value="Bacteria"/>
</dbReference>
<evidence type="ECO:0000256" key="8">
    <source>
        <dbReference type="ARBA" id="ARBA00050025"/>
    </source>
</evidence>
<keyword evidence="7 9" id="KW-0924">Ammonia transport</keyword>
<comment type="similarity">
    <text evidence="2 9">Belongs to the ammonia transporter channel (TC 1.A.11.2) family.</text>
</comment>
<dbReference type="PROSITE" id="PS01219">
    <property type="entry name" value="AMMONIUM_TRANSP"/>
    <property type="match status" value="1"/>
</dbReference>
<dbReference type="InterPro" id="IPR018047">
    <property type="entry name" value="Ammonium_transpt_CS"/>
</dbReference>
<feature type="transmembrane region" description="Helical" evidence="9">
    <location>
        <begin position="157"/>
        <end position="186"/>
    </location>
</feature>
<evidence type="ECO:0000259" key="11">
    <source>
        <dbReference type="Pfam" id="PF00909"/>
    </source>
</evidence>
<evidence type="ECO:0000256" key="5">
    <source>
        <dbReference type="ARBA" id="ARBA00022989"/>
    </source>
</evidence>
<evidence type="ECO:0000256" key="1">
    <source>
        <dbReference type="ARBA" id="ARBA00004141"/>
    </source>
</evidence>
<sequence>MNGVAQMNLADTGFVIIASVLVWFMTPGLAFFYGGLVSKRNVINTMLSVFYITGIAILLWVAVGYELSFNGNLFGVIGQVHHFFLSDISLGAVTAARIPTGVYILFQMMFAIITPALFVGAVVGRMHFKFLTCFIVLWSLLVYYPLVHLIWSPDGLLAGLGVLDFAGGTVIHINAGITALTLSAFLGRRTDEHTVPYNRPWVLLGTAILWIGWYGFNAGSALGVNQAAMTAALTTSVGAAAALVTWMCLDIWQTGHPTLIGTCTGALCGLVGITPATGYVTSFGAACIGVLATLASYWFISKVKPRLGIDDTLDAFGCHGVAGIIGSILTGVFASKQVAPNIAHAGLAYNGGWHLLLIQLAGTVIVIVLVGAMVTIITIVLSRFVSIRVSPAAEKMGLDYSEHAEPVDEEVAASWEHHTPVSSFPDEFKGQLHGFDPRPHQDDR</sequence>
<proteinExistence type="inferred from homology"/>
<evidence type="ECO:0000313" key="13">
    <source>
        <dbReference type="Proteomes" id="UP000051984"/>
    </source>
</evidence>
<feature type="compositionally biased region" description="Basic and acidic residues" evidence="10">
    <location>
        <begin position="426"/>
        <end position="444"/>
    </location>
</feature>
<dbReference type="InterPro" id="IPR024041">
    <property type="entry name" value="NH4_transpt_AmtB-like_dom"/>
</dbReference>
<comment type="caution">
    <text evidence="12">The sequence shown here is derived from an EMBL/GenBank/DDBJ whole genome shotgun (WGS) entry which is preliminary data.</text>
</comment>
<evidence type="ECO:0000256" key="2">
    <source>
        <dbReference type="ARBA" id="ARBA00005887"/>
    </source>
</evidence>
<dbReference type="Proteomes" id="UP000051984">
    <property type="component" value="Unassembled WGS sequence"/>
</dbReference>